<dbReference type="PROSITE" id="PS50109">
    <property type="entry name" value="HIS_KIN"/>
    <property type="match status" value="1"/>
</dbReference>
<evidence type="ECO:0000256" key="6">
    <source>
        <dbReference type="ARBA" id="ARBA00022679"/>
    </source>
</evidence>
<keyword evidence="8" id="KW-0547">Nucleotide-binding</keyword>
<evidence type="ECO:0000256" key="3">
    <source>
        <dbReference type="ARBA" id="ARBA00012438"/>
    </source>
</evidence>
<evidence type="ECO:0000256" key="12">
    <source>
        <dbReference type="ARBA" id="ARBA00023012"/>
    </source>
</evidence>
<dbReference type="AlphaFoldDB" id="A0A1T5C0J7"/>
<accession>A0A1T5C0J7</accession>
<keyword evidence="7 14" id="KW-0812">Transmembrane</keyword>
<evidence type="ECO:0000256" key="13">
    <source>
        <dbReference type="ARBA" id="ARBA00023136"/>
    </source>
</evidence>
<dbReference type="Gene3D" id="1.10.287.130">
    <property type="match status" value="1"/>
</dbReference>
<keyword evidence="4" id="KW-1003">Cell membrane</keyword>
<dbReference type="Gene3D" id="3.30.565.10">
    <property type="entry name" value="Histidine kinase-like ATPase, C-terminal domain"/>
    <property type="match status" value="1"/>
</dbReference>
<dbReference type="GO" id="GO:0005524">
    <property type="term" value="F:ATP binding"/>
    <property type="evidence" value="ECO:0007669"/>
    <property type="project" value="UniProtKB-KW"/>
</dbReference>
<protein>
    <recommendedName>
        <fullName evidence="3">histidine kinase</fullName>
        <ecNumber evidence="3">2.7.13.3</ecNumber>
    </recommendedName>
</protein>
<dbReference type="SUPFAM" id="SSF55874">
    <property type="entry name" value="ATPase domain of HSP90 chaperone/DNA topoisomerase II/histidine kinase"/>
    <property type="match status" value="1"/>
</dbReference>
<dbReference type="InterPro" id="IPR003594">
    <property type="entry name" value="HATPase_dom"/>
</dbReference>
<dbReference type="GO" id="GO:0005886">
    <property type="term" value="C:plasma membrane"/>
    <property type="evidence" value="ECO:0007669"/>
    <property type="project" value="UniProtKB-SubCell"/>
</dbReference>
<dbReference type="RefSeq" id="WP_139376598.1">
    <property type="nucleotide sequence ID" value="NZ_FUYQ01000009.1"/>
</dbReference>
<dbReference type="InterPro" id="IPR050398">
    <property type="entry name" value="HssS/ArlS-like"/>
</dbReference>
<dbReference type="EC" id="2.7.13.3" evidence="3"/>
<dbReference type="InterPro" id="IPR036890">
    <property type="entry name" value="HATPase_C_sf"/>
</dbReference>
<keyword evidence="12" id="KW-0902">Two-component regulatory system</keyword>
<dbReference type="PANTHER" id="PTHR45528:SF1">
    <property type="entry name" value="SENSOR HISTIDINE KINASE CPXA"/>
    <property type="match status" value="1"/>
</dbReference>
<keyword evidence="13 14" id="KW-0472">Membrane</keyword>
<reference evidence="17" key="1">
    <citation type="submission" date="2017-02" db="EMBL/GenBank/DDBJ databases">
        <authorList>
            <person name="Varghese N."/>
            <person name="Submissions S."/>
        </authorList>
    </citation>
    <scope>NUCLEOTIDE SEQUENCE [LARGE SCALE GENOMIC DNA]</scope>
    <source>
        <strain evidence="17">DSM 24967</strain>
    </source>
</reference>
<evidence type="ECO:0000256" key="8">
    <source>
        <dbReference type="ARBA" id="ARBA00022741"/>
    </source>
</evidence>
<dbReference type="InterPro" id="IPR003661">
    <property type="entry name" value="HisK_dim/P_dom"/>
</dbReference>
<evidence type="ECO:0000259" key="15">
    <source>
        <dbReference type="PROSITE" id="PS50109"/>
    </source>
</evidence>
<keyword evidence="6" id="KW-0808">Transferase</keyword>
<feature type="transmembrane region" description="Helical" evidence="14">
    <location>
        <begin position="93"/>
        <end position="115"/>
    </location>
</feature>
<dbReference type="Pfam" id="PF00512">
    <property type="entry name" value="HisKA"/>
    <property type="match status" value="1"/>
</dbReference>
<evidence type="ECO:0000313" key="16">
    <source>
        <dbReference type="EMBL" id="SKB52670.1"/>
    </source>
</evidence>
<evidence type="ECO:0000256" key="2">
    <source>
        <dbReference type="ARBA" id="ARBA00004651"/>
    </source>
</evidence>
<keyword evidence="17" id="KW-1185">Reference proteome</keyword>
<dbReference type="EMBL" id="FUYQ01000009">
    <property type="protein sequence ID" value="SKB52670.1"/>
    <property type="molecule type" value="Genomic_DNA"/>
</dbReference>
<dbReference type="InterPro" id="IPR005467">
    <property type="entry name" value="His_kinase_dom"/>
</dbReference>
<dbReference type="Pfam" id="PF02518">
    <property type="entry name" value="HATPase_c"/>
    <property type="match status" value="1"/>
</dbReference>
<evidence type="ECO:0000256" key="1">
    <source>
        <dbReference type="ARBA" id="ARBA00000085"/>
    </source>
</evidence>
<evidence type="ECO:0000256" key="4">
    <source>
        <dbReference type="ARBA" id="ARBA00022475"/>
    </source>
</evidence>
<name>A0A1T5C0J7_9BACT</name>
<sequence length="383" mass="44314">MMNSLDETLLFQKQWIEKELETTSPENFISYNNDIFITSGTSKNEKQRIFNQEIYIPEDNEFVTHRVLEFTTVANGKLYHVRFQKSLVETEDLLNSIIAIQSGIFIILLISLFCINRNIKRKVWKPFYKTLTELSNYRVDKQLSLDLQPCKINEINDLNKSVNELTKRNHQLYIEQKEFTENASHELQTPLAIMQSNIDLLLQTSPITEEQALIIENLTEANQRMNKLNKTLLLLTKIDNNQFPNKEPINTRNVILKLLSCYEDISKQKNITLSACLDKETAIYADKTLAEILLGNLLSNAIRHTTQNGMIEIELKKESLRITNTASGKALDPEKLFKRFQKHGTNSHSIGLGLEISKKICNLYGYQIQYSFANNLHCFTLIF</sequence>
<dbReference type="Proteomes" id="UP000190852">
    <property type="component" value="Unassembled WGS sequence"/>
</dbReference>
<dbReference type="SMART" id="SM00387">
    <property type="entry name" value="HATPase_c"/>
    <property type="match status" value="1"/>
</dbReference>
<feature type="domain" description="Histidine kinase" evidence="15">
    <location>
        <begin position="182"/>
        <end position="383"/>
    </location>
</feature>
<dbReference type="InterPro" id="IPR036097">
    <property type="entry name" value="HisK_dim/P_sf"/>
</dbReference>
<comment type="catalytic activity">
    <reaction evidence="1">
        <text>ATP + protein L-histidine = ADP + protein N-phospho-L-histidine.</text>
        <dbReference type="EC" id="2.7.13.3"/>
    </reaction>
</comment>
<dbReference type="SMART" id="SM00388">
    <property type="entry name" value="HisKA"/>
    <property type="match status" value="1"/>
</dbReference>
<proteinExistence type="predicted"/>
<dbReference type="PANTHER" id="PTHR45528">
    <property type="entry name" value="SENSOR HISTIDINE KINASE CPXA"/>
    <property type="match status" value="1"/>
</dbReference>
<evidence type="ECO:0000256" key="11">
    <source>
        <dbReference type="ARBA" id="ARBA00022989"/>
    </source>
</evidence>
<evidence type="ECO:0000313" key="17">
    <source>
        <dbReference type="Proteomes" id="UP000190852"/>
    </source>
</evidence>
<organism evidence="16 17">
    <name type="scientific">Parabacteroides chartae</name>
    <dbReference type="NCBI Taxonomy" id="1037355"/>
    <lineage>
        <taxon>Bacteria</taxon>
        <taxon>Pseudomonadati</taxon>
        <taxon>Bacteroidota</taxon>
        <taxon>Bacteroidia</taxon>
        <taxon>Bacteroidales</taxon>
        <taxon>Tannerellaceae</taxon>
        <taxon>Parabacteroides</taxon>
    </lineage>
</organism>
<keyword evidence="11 14" id="KW-1133">Transmembrane helix</keyword>
<dbReference type="CDD" id="cd00082">
    <property type="entry name" value="HisKA"/>
    <property type="match status" value="1"/>
</dbReference>
<dbReference type="SUPFAM" id="SSF47384">
    <property type="entry name" value="Homodimeric domain of signal transducing histidine kinase"/>
    <property type="match status" value="1"/>
</dbReference>
<keyword evidence="10" id="KW-0067">ATP-binding</keyword>
<evidence type="ECO:0000256" key="9">
    <source>
        <dbReference type="ARBA" id="ARBA00022777"/>
    </source>
</evidence>
<keyword evidence="5" id="KW-0597">Phosphoprotein</keyword>
<gene>
    <name evidence="16" type="ORF">SAMN05660349_01618</name>
</gene>
<evidence type="ECO:0000256" key="7">
    <source>
        <dbReference type="ARBA" id="ARBA00022692"/>
    </source>
</evidence>
<dbReference type="GO" id="GO:0000155">
    <property type="term" value="F:phosphorelay sensor kinase activity"/>
    <property type="evidence" value="ECO:0007669"/>
    <property type="project" value="InterPro"/>
</dbReference>
<comment type="subcellular location">
    <subcellularLocation>
        <location evidence="2">Cell membrane</location>
        <topology evidence="2">Multi-pass membrane protein</topology>
    </subcellularLocation>
</comment>
<evidence type="ECO:0000256" key="14">
    <source>
        <dbReference type="SAM" id="Phobius"/>
    </source>
</evidence>
<evidence type="ECO:0000256" key="10">
    <source>
        <dbReference type="ARBA" id="ARBA00022840"/>
    </source>
</evidence>
<keyword evidence="9 16" id="KW-0418">Kinase</keyword>
<evidence type="ECO:0000256" key="5">
    <source>
        <dbReference type="ARBA" id="ARBA00022553"/>
    </source>
</evidence>